<keyword evidence="3" id="KW-1185">Reference proteome</keyword>
<reference evidence="2 3" key="1">
    <citation type="submission" date="2021-07" db="EMBL/GenBank/DDBJ databases">
        <title>A novel Jannaschia species isolated from marine dinoflagellate Ceratoperidinium margalefii.</title>
        <authorList>
            <person name="Jiang Y."/>
            <person name="Li Z."/>
        </authorList>
    </citation>
    <scope>NUCLEOTIDE SEQUENCE [LARGE SCALE GENOMIC DNA]</scope>
    <source>
        <strain evidence="2 3">J12C1-MA-4</strain>
    </source>
</reference>
<dbReference type="KEGG" id="gce:KYE46_07235"/>
<evidence type="ECO:0000313" key="3">
    <source>
        <dbReference type="Proteomes" id="UP000825009"/>
    </source>
</evidence>
<dbReference type="EMBL" id="CP079194">
    <property type="protein sequence ID" value="QXT41004.1"/>
    <property type="molecule type" value="Genomic_DNA"/>
</dbReference>
<dbReference type="Proteomes" id="UP000825009">
    <property type="component" value="Chromosome"/>
</dbReference>
<feature type="transmembrane region" description="Helical" evidence="1">
    <location>
        <begin position="71"/>
        <end position="98"/>
    </location>
</feature>
<feature type="transmembrane region" description="Helical" evidence="1">
    <location>
        <begin position="118"/>
        <end position="140"/>
    </location>
</feature>
<feature type="transmembrane region" description="Helical" evidence="1">
    <location>
        <begin position="16"/>
        <end position="34"/>
    </location>
</feature>
<keyword evidence="1" id="KW-0472">Membrane</keyword>
<feature type="transmembrane region" description="Helical" evidence="1">
    <location>
        <begin position="40"/>
        <end position="59"/>
    </location>
</feature>
<keyword evidence="1" id="KW-0812">Transmembrane</keyword>
<name>A0A8F6YBI5_9RHOB</name>
<dbReference type="RefSeq" id="WP_219004528.1">
    <property type="nucleotide sequence ID" value="NZ_CP079194.1"/>
</dbReference>
<dbReference type="AlphaFoldDB" id="A0A8F6YBI5"/>
<keyword evidence="1" id="KW-1133">Transmembrane helix</keyword>
<proteinExistence type="predicted"/>
<sequence>MTSTLSRQSDFLRRHPMGLAAVLFALFIPFHIVLPVDQSIILAGVTLALIGGAYIGFAARADSANVFWMELAVAMLFGLTAVLGITVHWAFLPAGLAFHAVWDLLHHNREFGAAVPNWFLPMRTVFNGLTVQFLLLLYGAELFGA</sequence>
<accession>A0A8F6YBI5</accession>
<protein>
    <submittedName>
        <fullName evidence="2">Uncharacterized protein</fullName>
    </submittedName>
</protein>
<evidence type="ECO:0000313" key="2">
    <source>
        <dbReference type="EMBL" id="QXT41004.1"/>
    </source>
</evidence>
<gene>
    <name evidence="2" type="ORF">KYE46_07235</name>
</gene>
<organism evidence="2 3">
    <name type="scientific">Gymnodinialimonas ceratoperidinii</name>
    <dbReference type="NCBI Taxonomy" id="2856823"/>
    <lineage>
        <taxon>Bacteria</taxon>
        <taxon>Pseudomonadati</taxon>
        <taxon>Pseudomonadota</taxon>
        <taxon>Alphaproteobacteria</taxon>
        <taxon>Rhodobacterales</taxon>
        <taxon>Paracoccaceae</taxon>
        <taxon>Gymnodinialimonas</taxon>
    </lineage>
</organism>
<evidence type="ECO:0000256" key="1">
    <source>
        <dbReference type="SAM" id="Phobius"/>
    </source>
</evidence>